<evidence type="ECO:0000313" key="9">
    <source>
        <dbReference type="EMBL" id="ERS94571.1"/>
    </source>
</evidence>
<proteinExistence type="predicted"/>
<evidence type="ECO:0000313" key="10">
    <source>
        <dbReference type="Proteomes" id="UP000017131"/>
    </source>
</evidence>
<dbReference type="Proteomes" id="UP000017131">
    <property type="component" value="Unassembled WGS sequence"/>
</dbReference>
<dbReference type="Gene3D" id="3.40.50.510">
    <property type="entry name" value="Phosphotransferase system, mannose-type IIA component"/>
    <property type="match status" value="1"/>
</dbReference>
<evidence type="ECO:0000256" key="2">
    <source>
        <dbReference type="ARBA" id="ARBA00022448"/>
    </source>
</evidence>
<dbReference type="InterPro" id="IPR033887">
    <property type="entry name" value="PTS_IIA_man"/>
</dbReference>
<dbReference type="InterPro" id="IPR051471">
    <property type="entry name" value="Bacterial_PTS_sugar_comp"/>
</dbReference>
<evidence type="ECO:0000256" key="5">
    <source>
        <dbReference type="ARBA" id="ARBA00022679"/>
    </source>
</evidence>
<evidence type="ECO:0000259" key="8">
    <source>
        <dbReference type="PROSITE" id="PS51096"/>
    </source>
</evidence>
<accession>A0ABN0PGK6</accession>
<dbReference type="EMBL" id="AXDY01000001">
    <property type="protein sequence ID" value="ERS94571.1"/>
    <property type="molecule type" value="Genomic_DNA"/>
</dbReference>
<comment type="caution">
    <text evidence="9">The sequence shown here is derived from an EMBL/GenBank/DDBJ whole genome shotgun (WGS) entry which is preliminary data.</text>
</comment>
<keyword evidence="10" id="KW-1185">Reference proteome</keyword>
<evidence type="ECO:0000256" key="3">
    <source>
        <dbReference type="ARBA" id="ARBA00022490"/>
    </source>
</evidence>
<dbReference type="SUPFAM" id="SSF53062">
    <property type="entry name" value="PTS system fructose IIA component-like"/>
    <property type="match status" value="1"/>
</dbReference>
<organism evidence="9 10">
    <name type="scientific">Staphylococcus simulans UMC-CNS-990</name>
    <dbReference type="NCBI Taxonomy" id="1405498"/>
    <lineage>
        <taxon>Bacteria</taxon>
        <taxon>Bacillati</taxon>
        <taxon>Bacillota</taxon>
        <taxon>Bacilli</taxon>
        <taxon>Bacillales</taxon>
        <taxon>Staphylococcaceae</taxon>
        <taxon>Staphylococcus</taxon>
    </lineage>
</organism>
<keyword evidence="6" id="KW-0598">Phosphotransferase system</keyword>
<comment type="subcellular location">
    <subcellularLocation>
        <location evidence="1">Cytoplasm</location>
    </subcellularLocation>
</comment>
<protein>
    <recommendedName>
        <fullName evidence="8">PTS EIIA type-4 domain-containing protein</fullName>
    </recommendedName>
</protein>
<evidence type="ECO:0000256" key="6">
    <source>
        <dbReference type="ARBA" id="ARBA00022683"/>
    </source>
</evidence>
<keyword evidence="3" id="KW-0963">Cytoplasm</keyword>
<evidence type="ECO:0000256" key="1">
    <source>
        <dbReference type="ARBA" id="ARBA00004496"/>
    </source>
</evidence>
<dbReference type="PANTHER" id="PTHR33799">
    <property type="entry name" value="PTS PERMEASE-RELATED-RELATED"/>
    <property type="match status" value="1"/>
</dbReference>
<evidence type="ECO:0000256" key="4">
    <source>
        <dbReference type="ARBA" id="ARBA00022597"/>
    </source>
</evidence>
<dbReference type="RefSeq" id="WP_002480156.1">
    <property type="nucleotide sequence ID" value="NZ_AXDY01000001.1"/>
</dbReference>
<dbReference type="PROSITE" id="PS51096">
    <property type="entry name" value="PTS_EIIA_TYPE_4"/>
    <property type="match status" value="1"/>
</dbReference>
<dbReference type="PANTHER" id="PTHR33799:SF1">
    <property type="entry name" value="PTS SYSTEM MANNOSE-SPECIFIC EIIAB COMPONENT-RELATED"/>
    <property type="match status" value="1"/>
</dbReference>
<gene>
    <name evidence="9" type="ORF">SSIM_00325</name>
</gene>
<evidence type="ECO:0000256" key="7">
    <source>
        <dbReference type="ARBA" id="ARBA00022777"/>
    </source>
</evidence>
<name>A0ABN0PGK6_STASI</name>
<keyword evidence="2" id="KW-0813">Transport</keyword>
<dbReference type="InterPro" id="IPR004701">
    <property type="entry name" value="PTS_EIIA_man-typ"/>
</dbReference>
<feature type="domain" description="PTS EIIA type-4" evidence="8">
    <location>
        <begin position="1"/>
        <end position="117"/>
    </location>
</feature>
<dbReference type="CDD" id="cd00006">
    <property type="entry name" value="PTS_IIA_man"/>
    <property type="match status" value="1"/>
</dbReference>
<keyword evidence="5" id="KW-0808">Transferase</keyword>
<sequence length="125" mass="13556">MKKLILISHGAFCEGLKESAEMILGEQPDIVPVPLLPEESAEDFQAKLLAEMAKEDGFTVFADLMGGTPANVAAKLLMQGQQFDLYAGMNLPMIVAYVNGELLGEAQDIVGKTKEYIVKVNDLLL</sequence>
<dbReference type="Pfam" id="PF03610">
    <property type="entry name" value="EIIA-man"/>
    <property type="match status" value="1"/>
</dbReference>
<keyword evidence="7" id="KW-0418">Kinase</keyword>
<keyword evidence="4" id="KW-0762">Sugar transport</keyword>
<dbReference type="InterPro" id="IPR036662">
    <property type="entry name" value="PTS_EIIA_man-typ_sf"/>
</dbReference>
<reference evidence="9 10" key="1">
    <citation type="journal article" date="2013" name="Genome Announc.">
        <title>Draft Genome Sequence of Staphylococcus simulans UMC-CNS-990, Isolated from a Case of Chronic Bovine Mastitis.</title>
        <authorList>
            <person name="Calcutt M.J."/>
            <person name="Foecking M.F."/>
            <person name="Hsieh H.Y."/>
            <person name="Perry J."/>
            <person name="Stewart G.C."/>
            <person name="Middleton J.R."/>
        </authorList>
    </citation>
    <scope>NUCLEOTIDE SEQUENCE [LARGE SCALE GENOMIC DNA]</scope>
    <source>
        <strain evidence="9 10">UMC-CNS-990</strain>
    </source>
</reference>